<dbReference type="EC" id="2.7.13.3" evidence="2"/>
<dbReference type="SUPFAM" id="SSF47384">
    <property type="entry name" value="Homodimeric domain of signal transducing histidine kinase"/>
    <property type="match status" value="1"/>
</dbReference>
<proteinExistence type="predicted"/>
<dbReference type="InterPro" id="IPR004358">
    <property type="entry name" value="Sig_transdc_His_kin-like_C"/>
</dbReference>
<dbReference type="PANTHER" id="PTHR43065:SF48">
    <property type="entry name" value="HISTIDINE KINASE"/>
    <property type="match status" value="1"/>
</dbReference>
<dbReference type="CDD" id="cd00082">
    <property type="entry name" value="HisKA"/>
    <property type="match status" value="1"/>
</dbReference>
<dbReference type="SUPFAM" id="SSF55781">
    <property type="entry name" value="GAF domain-like"/>
    <property type="match status" value="1"/>
</dbReference>
<dbReference type="GO" id="GO:0005524">
    <property type="term" value="F:ATP binding"/>
    <property type="evidence" value="ECO:0007669"/>
    <property type="project" value="UniProtKB-KW"/>
</dbReference>
<dbReference type="InterPro" id="IPR029016">
    <property type="entry name" value="GAF-like_dom_sf"/>
</dbReference>
<dbReference type="Pfam" id="PF02518">
    <property type="entry name" value="HATPase_c"/>
    <property type="match status" value="1"/>
</dbReference>
<name>A0ABT5KBB5_9BURK</name>
<comment type="caution">
    <text evidence="5">The sequence shown here is derived from an EMBL/GenBank/DDBJ whole genome shotgun (WGS) entry which is preliminary data.</text>
</comment>
<evidence type="ECO:0000256" key="2">
    <source>
        <dbReference type="ARBA" id="ARBA00012438"/>
    </source>
</evidence>
<reference evidence="5 6" key="1">
    <citation type="submission" date="2022-10" db="EMBL/GenBank/DDBJ databases">
        <title>Paucibacter sp. hw1 Genome sequencing.</title>
        <authorList>
            <person name="Park S."/>
        </authorList>
    </citation>
    <scope>NUCLEOTIDE SEQUENCE [LARGE SCALE GENOMIC DNA]</scope>
    <source>
        <strain evidence="6">hw1</strain>
    </source>
</reference>
<keyword evidence="3" id="KW-0597">Phosphoprotein</keyword>
<dbReference type="SMART" id="SM00387">
    <property type="entry name" value="HATPase_c"/>
    <property type="match status" value="1"/>
</dbReference>
<dbReference type="Gene3D" id="3.30.565.10">
    <property type="entry name" value="Histidine kinase-like ATPase, C-terminal domain"/>
    <property type="match status" value="1"/>
</dbReference>
<feature type="domain" description="Histidine kinase" evidence="4">
    <location>
        <begin position="825"/>
        <end position="998"/>
    </location>
</feature>
<dbReference type="InterPro" id="IPR003661">
    <property type="entry name" value="HisK_dim/P_dom"/>
</dbReference>
<dbReference type="PROSITE" id="PS50109">
    <property type="entry name" value="HIS_KIN"/>
    <property type="match status" value="1"/>
</dbReference>
<dbReference type="SUPFAM" id="SSF48452">
    <property type="entry name" value="TPR-like"/>
    <property type="match status" value="1"/>
</dbReference>
<keyword evidence="6" id="KW-1185">Reference proteome</keyword>
<dbReference type="PRINTS" id="PR00344">
    <property type="entry name" value="BCTRLSENSOR"/>
</dbReference>
<evidence type="ECO:0000256" key="3">
    <source>
        <dbReference type="ARBA" id="ARBA00022553"/>
    </source>
</evidence>
<dbReference type="InterPro" id="IPR036097">
    <property type="entry name" value="HisK_dim/P_sf"/>
</dbReference>
<dbReference type="SUPFAM" id="SSF55874">
    <property type="entry name" value="ATPase domain of HSP90 chaperone/DNA topoisomerase II/histidine kinase"/>
    <property type="match status" value="1"/>
</dbReference>
<accession>A0ABT5KBB5</accession>
<dbReference type="InterPro" id="IPR003018">
    <property type="entry name" value="GAF"/>
</dbReference>
<dbReference type="InterPro" id="IPR005467">
    <property type="entry name" value="His_kinase_dom"/>
</dbReference>
<dbReference type="InterPro" id="IPR036890">
    <property type="entry name" value="HATPase_C_sf"/>
</dbReference>
<organism evidence="5 6">
    <name type="scientific">Roseateles albus</name>
    <dbReference type="NCBI Taxonomy" id="2987525"/>
    <lineage>
        <taxon>Bacteria</taxon>
        <taxon>Pseudomonadati</taxon>
        <taxon>Pseudomonadota</taxon>
        <taxon>Betaproteobacteria</taxon>
        <taxon>Burkholderiales</taxon>
        <taxon>Sphaerotilaceae</taxon>
        <taxon>Roseateles</taxon>
    </lineage>
</organism>
<dbReference type="SMART" id="SM00065">
    <property type="entry name" value="GAF"/>
    <property type="match status" value="1"/>
</dbReference>
<keyword evidence="5" id="KW-0547">Nucleotide-binding</keyword>
<protein>
    <recommendedName>
        <fullName evidence="2">histidine kinase</fullName>
        <ecNumber evidence="2">2.7.13.3</ecNumber>
    </recommendedName>
</protein>
<evidence type="ECO:0000256" key="1">
    <source>
        <dbReference type="ARBA" id="ARBA00000085"/>
    </source>
</evidence>
<dbReference type="RefSeq" id="WP_273599558.1">
    <property type="nucleotide sequence ID" value="NZ_JAQQXT010000003.1"/>
</dbReference>
<dbReference type="Gene3D" id="1.25.40.10">
    <property type="entry name" value="Tetratricopeptide repeat domain"/>
    <property type="match status" value="1"/>
</dbReference>
<sequence length="1001" mass="106961">MTTQQLEFFATDDALAQLEAALQAAQHPAQRLPALVALAWQLRQRDTNRALALADEADALLASGGLHDFEQTRIKARLQLIRGEANWLFGDFSGGRVLAESALHGFAVLSDKVGSADAQWLLSCIALSQSDKAGRKSALQAAVTAAAGSDEVRHIAAQLALEQLELADAADAAKQCWRIHEQGRTHVVHPLVAYRIEIVLAAIASVAADFGTEAKHRIAAYQFAIATGQVRNAVIDATNVAGAFGNLNDFGTGLEWSQQALNLARGTGWTPSIGVALYSVAAALKDLHRFSAARDMLHEALAILAPTSTSRSYAIALLYLGEAEIGCKDYADALHTFGLLEPRAIALDDPNLKAGAWIGRAQAHMGLGRPEQALSIIAQVTASAQAQAAYQIVALQTIAGIHGSFSVEAPPHIAASPALHYLHLAIDTAATMEGYTVSGELFDAVAQEYANIGDFRRAFEFGKKAAAARDVTHNKEGVNRAIAMQVKHETDKALADLEHQRQLVIAQAERADTLELANATLEQLGAVGRDITGNLEAAAIIAALDRHVHALLDAFTFQIYRLEIDGQTLSTVFGVEDGVTLPKCATRLDASEGRAPLCARERREVVVDVRPEDSYAIPGTVKNRSLMFAPLLVGERLMGVMTIQSPRPQAYGEREVAIFRTLCAYGAIALANAEAQAQLIQSEKMASLGQLVANVAHEINTPIGAIKSSGATIVESLSDTLAGLPPLLQSLDAGSQGLFADLIEQASRACPLLSSREERVVVKGLTAALAQAGLEDGRTLATLLAQMGLNSLPEAILPLLRHPGRERILQAVQGVSTVVRSAANINQAVERVAKIVFALKSFSRVDKSGELRPTDLVESIETVLTIYQNQLQQGCELIRRYEPNLPLLPCLPDELNQVWTNLIHNALQAMQHQGVLTISIEREAEALVVSVGDTGCGIPEAIRSRVFEPFFTTKPAGEGSGLGLDIVKKIVDKHRGRIEVQSEVGVGTTFSVYLPLAGAAT</sequence>
<dbReference type="EMBL" id="JAQQXT010000003">
    <property type="protein sequence ID" value="MDC8771238.1"/>
    <property type="molecule type" value="Genomic_DNA"/>
</dbReference>
<dbReference type="Proteomes" id="UP001221189">
    <property type="component" value="Unassembled WGS sequence"/>
</dbReference>
<dbReference type="PANTHER" id="PTHR43065">
    <property type="entry name" value="SENSOR HISTIDINE KINASE"/>
    <property type="match status" value="1"/>
</dbReference>
<evidence type="ECO:0000313" key="6">
    <source>
        <dbReference type="Proteomes" id="UP001221189"/>
    </source>
</evidence>
<dbReference type="InterPro" id="IPR003594">
    <property type="entry name" value="HATPase_dom"/>
</dbReference>
<evidence type="ECO:0000313" key="5">
    <source>
        <dbReference type="EMBL" id="MDC8771238.1"/>
    </source>
</evidence>
<comment type="catalytic activity">
    <reaction evidence="1">
        <text>ATP + protein L-histidine = ADP + protein N-phospho-L-histidine.</text>
        <dbReference type="EC" id="2.7.13.3"/>
    </reaction>
</comment>
<gene>
    <name evidence="5" type="ORF">PRZ03_06615</name>
</gene>
<evidence type="ECO:0000259" key="4">
    <source>
        <dbReference type="PROSITE" id="PS50109"/>
    </source>
</evidence>
<dbReference type="Gene3D" id="1.10.287.130">
    <property type="match status" value="1"/>
</dbReference>
<keyword evidence="5" id="KW-0067">ATP-binding</keyword>
<dbReference type="InterPro" id="IPR011990">
    <property type="entry name" value="TPR-like_helical_dom_sf"/>
</dbReference>
<dbReference type="Pfam" id="PF13185">
    <property type="entry name" value="GAF_2"/>
    <property type="match status" value="1"/>
</dbReference>
<dbReference type="Gene3D" id="3.30.450.40">
    <property type="match status" value="1"/>
</dbReference>